<feature type="disulfide bond" evidence="5">
    <location>
        <begin position="68"/>
        <end position="80"/>
    </location>
</feature>
<comment type="caution">
    <text evidence="5">Lacks conserved residue(s) required for the propagation of feature annotation.</text>
</comment>
<dbReference type="Proteomes" id="UP000813444">
    <property type="component" value="Unassembled WGS sequence"/>
</dbReference>
<comment type="caution">
    <text evidence="10">The sequence shown here is derived from an EMBL/GenBank/DDBJ whole genome shotgun (WGS) entry which is preliminary data.</text>
</comment>
<evidence type="ECO:0000313" key="10">
    <source>
        <dbReference type="EMBL" id="KAH7309224.1"/>
    </source>
</evidence>
<dbReference type="GO" id="GO:0008061">
    <property type="term" value="F:chitin binding"/>
    <property type="evidence" value="ECO:0007669"/>
    <property type="project" value="UniProtKB-UniRule"/>
</dbReference>
<feature type="disulfide bond" evidence="5">
    <location>
        <begin position="112"/>
        <end position="124"/>
    </location>
</feature>
<dbReference type="GO" id="GO:0005975">
    <property type="term" value="P:carbohydrate metabolic process"/>
    <property type="evidence" value="ECO:0007669"/>
    <property type="project" value="InterPro"/>
</dbReference>
<dbReference type="InterPro" id="IPR001223">
    <property type="entry name" value="Glyco_hydro18_cat"/>
</dbReference>
<dbReference type="PANTHER" id="PTHR47700">
    <property type="entry name" value="V CHITINASE, PUTATIVE (AFU_ORTHOLOGUE AFUA_6G13720)-RELATED"/>
    <property type="match status" value="1"/>
</dbReference>
<dbReference type="InterPro" id="IPR029070">
    <property type="entry name" value="Chitinase_insertion_sf"/>
</dbReference>
<name>A0A8K0SGL1_9HYPO</name>
<dbReference type="InterPro" id="IPR017853">
    <property type="entry name" value="GH"/>
</dbReference>
<dbReference type="CDD" id="cd00035">
    <property type="entry name" value="ChtBD1"/>
    <property type="match status" value="1"/>
</dbReference>
<sequence length="1525" mass="169361">MAFFVKSTLLHSFFIILYHCSQTWAQSSSNGLDAPASRNSSILRLDQVWATSQAEDTNDFTCAPGRPCVNGACCGEDGWCGYGPDYCSDGCQSNCDATAECGRFASTPGQGCPLNVCCSRHGFCGTTSEFCSDGCQSNCETPSPGGSPSNPRDIIIGYWEAWNMDKPCGTMGPGEIPVHMLTHLFVSFGYVNDAWEITNMDGVDPEIFKTIGNVKARNPELKVVIALGGWAFSDPGPWRHIFPEMASSAANRAIFIRNLMGFMSEYGYDGVDWEYPGAEDRGGLEDDAENYTALLRELRAAINASGRDLIVTFTAPSSYWYLRHFDLPGMEAQVDWINLMSYDLHGVWDGDNPIGNQVLSHTNLTEIDLALDLFWRVGVQPSNVVLGLGFYGRSFELESSSCWKPGCSFRGPGAEGRCSRAPGILAYNEIMEILERTGGTPFFDEAAAAKYMVYNGHSWISFDDSETFELKIDYAAQMGLRGLMIWAIDLDTGSLDALSSVTGRSYIPGSNSPFGLVDLENLFPSDMLRPEDGPLNWGLVNFGSNANLGAVDPNETGFGFILVAGESHAMTSLKRRNGIPEPFIFLDCPNRVSMQPKNKVQMARVVCLSQDVAACFNVMKEGVEGTIVEMPDNVSIPYLECGRNLFARAIALEVSQDQTIPNVKGRRPPTSEVYDFSFDLDITRKRQDAGRVSVRVDYSNVNGYWNAAVDSPGAGSSSRRNQTSSARNSTRSKRYWSPLSSDWRDMYADADQLMEAGNSEDVRINEIISAPVYWDDVDRCTVDGEHYYKGFAAHVGGRMDLEFTYGFSMITSLENALEVQEAHGWLKVNGEADLSFSVGGIGEIDLDGSSHGNPAYTRNSRTRGKEHYIEAGPSGMAMSFKPYWNIDYMLAVFNESEGGSSDSSGPYFDGRLHARVIQDFGGYQINFPPRPEDENGSRNIDRRDNELSILDEHNIIYNIGGSGGRIALSSFFSFGLEVGLELFGERSRRVWDLADMTAHYRTTTHFSFEEPGLNPAEACVDTIVSTLGFQNYRIDDDDTLGWGESRALPYVINDRQRPNENSSCYIQRPSLGSDGGWPYGSEQGVDPNTYLSVPVGDEFGDHRNNQFKCDSCVQCGTEERNRDVCCGCANLNLMFPLFSDMPSCDGCNSLDLSDGGWPGGLDAFQEDQATSRNITDFDPEREGRVYGIATMSSKAVSACSRTGRFAFRLGGQGRYPAFPVNSAYPWDGIENGRWDTIPKYWGNTSLSCSNWQTTNLPQADTAWVNTPTGLREVRDVYQTEHVFEGQLIGDFFTFWLNRGHINNQSPMPSNPTPKLSCGTFLEQYLLRANTAFPWMLGPVRVPFIHLMLAELGSERHQNRLTIFKGRPNRMKGSLFSGNEPTSRTVYLRMDPDAQLTATKEFGMVFTYLNHPEVWQAFCSVYEAIYDLLGNWDDWWDANGSGFTPPSLQAEWRDYMETVLTSLVRRSRSTFDYQYVTGLATLASRGLATLPNLTFLFHWASNRLENRQLIRISGRCNNLGEINPPT</sequence>
<feature type="compositionally biased region" description="Polar residues" evidence="6">
    <location>
        <begin position="714"/>
        <end position="729"/>
    </location>
</feature>
<dbReference type="EMBL" id="JAGPNK010000014">
    <property type="protein sequence ID" value="KAH7309224.1"/>
    <property type="molecule type" value="Genomic_DNA"/>
</dbReference>
<evidence type="ECO:0000256" key="4">
    <source>
        <dbReference type="ARBA" id="ARBA00023026"/>
    </source>
</evidence>
<keyword evidence="7" id="KW-0732">Signal</keyword>
<feature type="disulfide bond" evidence="5">
    <location>
        <begin position="91"/>
        <end position="95"/>
    </location>
</feature>
<evidence type="ECO:0000259" key="9">
    <source>
        <dbReference type="PROSITE" id="PS51910"/>
    </source>
</evidence>
<dbReference type="SUPFAM" id="SSF51445">
    <property type="entry name" value="(Trans)glycosidases"/>
    <property type="match status" value="1"/>
</dbReference>
<dbReference type="PROSITE" id="PS50941">
    <property type="entry name" value="CHIT_BIND_I_2"/>
    <property type="match status" value="2"/>
</dbReference>
<feature type="domain" description="Chitin-binding type-1" evidence="8">
    <location>
        <begin position="59"/>
        <end position="97"/>
    </location>
</feature>
<evidence type="ECO:0000256" key="3">
    <source>
        <dbReference type="ARBA" id="ARBA00022669"/>
    </source>
</evidence>
<dbReference type="OrthoDB" id="73875at2759"/>
<dbReference type="Pfam" id="PF00187">
    <property type="entry name" value="Chitin_bind_1"/>
    <property type="match status" value="2"/>
</dbReference>
<organism evidence="10 11">
    <name type="scientific">Stachybotrys elegans</name>
    <dbReference type="NCBI Taxonomy" id="80388"/>
    <lineage>
        <taxon>Eukaryota</taxon>
        <taxon>Fungi</taxon>
        <taxon>Dikarya</taxon>
        <taxon>Ascomycota</taxon>
        <taxon>Pezizomycotina</taxon>
        <taxon>Sordariomycetes</taxon>
        <taxon>Hypocreomycetidae</taxon>
        <taxon>Hypocreales</taxon>
        <taxon>Stachybotryaceae</taxon>
        <taxon>Stachybotrys</taxon>
    </lineage>
</organism>
<evidence type="ECO:0000256" key="7">
    <source>
        <dbReference type="SAM" id="SignalP"/>
    </source>
</evidence>
<dbReference type="PROSITE" id="PS00026">
    <property type="entry name" value="CHIT_BIND_I_1"/>
    <property type="match status" value="1"/>
</dbReference>
<feature type="region of interest" description="Disordered" evidence="6">
    <location>
        <begin position="711"/>
        <end position="733"/>
    </location>
</feature>
<keyword evidence="4" id="KW-0843">Virulence</keyword>
<dbReference type="SMART" id="SM00270">
    <property type="entry name" value="ChtBD1"/>
    <property type="match status" value="2"/>
</dbReference>
<dbReference type="Gene3D" id="3.30.60.10">
    <property type="entry name" value="Endochitinase-like"/>
    <property type="match status" value="2"/>
</dbReference>
<dbReference type="SUPFAM" id="SSF54556">
    <property type="entry name" value="Chitinase insertion domain"/>
    <property type="match status" value="1"/>
</dbReference>
<feature type="disulfide bond" evidence="5">
    <location>
        <begin position="73"/>
        <end position="87"/>
    </location>
</feature>
<evidence type="ECO:0000259" key="8">
    <source>
        <dbReference type="PROSITE" id="PS50941"/>
    </source>
</evidence>
<dbReference type="InterPro" id="IPR001002">
    <property type="entry name" value="Chitin-bd_1"/>
</dbReference>
<keyword evidence="3 5" id="KW-0147">Chitin-binding</keyword>
<feature type="disulfide bond" evidence="5">
    <location>
        <begin position="135"/>
        <end position="139"/>
    </location>
</feature>
<accession>A0A8K0SGL1</accession>
<dbReference type="SMART" id="SM00636">
    <property type="entry name" value="Glyco_18"/>
    <property type="match status" value="1"/>
</dbReference>
<feature type="domain" description="GH18" evidence="9">
    <location>
        <begin position="153"/>
        <end position="505"/>
    </location>
</feature>
<proteinExistence type="inferred from homology"/>
<evidence type="ECO:0000256" key="2">
    <source>
        <dbReference type="ARBA" id="ARBA00012729"/>
    </source>
</evidence>
<evidence type="ECO:0000256" key="6">
    <source>
        <dbReference type="SAM" id="MobiDB-lite"/>
    </source>
</evidence>
<evidence type="ECO:0000256" key="5">
    <source>
        <dbReference type="PROSITE-ProRule" id="PRU00261"/>
    </source>
</evidence>
<evidence type="ECO:0000313" key="11">
    <source>
        <dbReference type="Proteomes" id="UP000813444"/>
    </source>
</evidence>
<feature type="chain" id="PRO_5035455357" description="chitinase" evidence="7">
    <location>
        <begin position="26"/>
        <end position="1525"/>
    </location>
</feature>
<evidence type="ECO:0000256" key="1">
    <source>
        <dbReference type="ARBA" id="ARBA00008682"/>
    </source>
</evidence>
<dbReference type="PROSITE" id="PS51910">
    <property type="entry name" value="GH18_2"/>
    <property type="match status" value="1"/>
</dbReference>
<dbReference type="CDD" id="cd06922">
    <property type="entry name" value="ChtBD1_GH18_1"/>
    <property type="match status" value="1"/>
</dbReference>
<protein>
    <recommendedName>
        <fullName evidence="2">chitinase</fullName>
        <ecNumber evidence="2">3.2.1.14</ecNumber>
    </recommendedName>
</protein>
<dbReference type="InterPro" id="IPR018371">
    <property type="entry name" value="Chitin-binding_1_CS"/>
</dbReference>
<comment type="similarity">
    <text evidence="1">Belongs to the glycosyl hydrolase 18 family. Chitinase class V subfamily.</text>
</comment>
<dbReference type="PANTHER" id="PTHR47700:SF2">
    <property type="entry name" value="CHITINASE"/>
    <property type="match status" value="1"/>
</dbReference>
<feature type="disulfide bond" evidence="5">
    <location>
        <begin position="117"/>
        <end position="131"/>
    </location>
</feature>
<dbReference type="InterPro" id="IPR053214">
    <property type="entry name" value="LysM12-like"/>
</dbReference>
<dbReference type="EC" id="3.2.1.14" evidence="2"/>
<dbReference type="Gene3D" id="3.20.20.80">
    <property type="entry name" value="Glycosidases"/>
    <property type="match status" value="1"/>
</dbReference>
<dbReference type="Gene3D" id="3.10.50.10">
    <property type="match status" value="1"/>
</dbReference>
<dbReference type="InterPro" id="IPR011583">
    <property type="entry name" value="Chitinase_II/V-like_cat"/>
</dbReference>
<feature type="domain" description="Chitin-binding type-1" evidence="8">
    <location>
        <begin position="98"/>
        <end position="141"/>
    </location>
</feature>
<dbReference type="Pfam" id="PF00704">
    <property type="entry name" value="Glyco_hydro_18"/>
    <property type="match status" value="1"/>
</dbReference>
<reference evidence="10" key="1">
    <citation type="journal article" date="2021" name="Nat. Commun.">
        <title>Genetic determinants of endophytism in the Arabidopsis root mycobiome.</title>
        <authorList>
            <person name="Mesny F."/>
            <person name="Miyauchi S."/>
            <person name="Thiergart T."/>
            <person name="Pickel B."/>
            <person name="Atanasova L."/>
            <person name="Karlsson M."/>
            <person name="Huettel B."/>
            <person name="Barry K.W."/>
            <person name="Haridas S."/>
            <person name="Chen C."/>
            <person name="Bauer D."/>
            <person name="Andreopoulos W."/>
            <person name="Pangilinan J."/>
            <person name="LaButti K."/>
            <person name="Riley R."/>
            <person name="Lipzen A."/>
            <person name="Clum A."/>
            <person name="Drula E."/>
            <person name="Henrissat B."/>
            <person name="Kohler A."/>
            <person name="Grigoriev I.V."/>
            <person name="Martin F.M."/>
            <person name="Hacquard S."/>
        </authorList>
    </citation>
    <scope>NUCLEOTIDE SEQUENCE</scope>
    <source>
        <strain evidence="10">MPI-CAGE-CH-0235</strain>
    </source>
</reference>
<keyword evidence="11" id="KW-1185">Reference proteome</keyword>
<feature type="signal peptide" evidence="7">
    <location>
        <begin position="1"/>
        <end position="25"/>
    </location>
</feature>
<dbReference type="SUPFAM" id="SSF57016">
    <property type="entry name" value="Plant lectins/antimicrobial peptides"/>
    <property type="match status" value="2"/>
</dbReference>
<keyword evidence="5" id="KW-1015">Disulfide bond</keyword>
<gene>
    <name evidence="10" type="ORF">B0I35DRAFT_398631</name>
</gene>
<dbReference type="InterPro" id="IPR036861">
    <property type="entry name" value="Endochitinase-like_sf"/>
</dbReference>
<dbReference type="GO" id="GO:0008843">
    <property type="term" value="F:endochitinase activity"/>
    <property type="evidence" value="ECO:0007669"/>
    <property type="project" value="UniProtKB-EC"/>
</dbReference>